<evidence type="ECO:0000313" key="1">
    <source>
        <dbReference type="EMBL" id="RWX47507.1"/>
    </source>
</evidence>
<sequence length="211" mass="24581">MKISLFFFCFFFFITGAPRAELVKITSSEVYSQVMQIDKEVDLLKEHFGLRREKKADIYRGSLRPRHVWEKSYVVQVQINVLRKKFGLPRNQPNSIEPELNLSPALVFEQSQRLLAELRILKKCLGITEQVSAPEQFKGKQSIDIFNRLHHISCQLDVLNREEINPNYVFAEVMRIYEDVVVVINKLRIRDLTYPPGKEQEVTPADSLTAQ</sequence>
<protein>
    <submittedName>
        <fullName evidence="1">Uncharacterized protein</fullName>
    </submittedName>
</protein>
<accession>A0A3S3UD89</accession>
<evidence type="ECO:0000313" key="2">
    <source>
        <dbReference type="Proteomes" id="UP000288086"/>
    </source>
</evidence>
<organism evidence="1 2">
    <name type="scientific">Candidatus Electrothrix communis</name>
    <dbReference type="NCBI Taxonomy" id="1859133"/>
    <lineage>
        <taxon>Bacteria</taxon>
        <taxon>Pseudomonadati</taxon>
        <taxon>Thermodesulfobacteriota</taxon>
        <taxon>Desulfobulbia</taxon>
        <taxon>Desulfobulbales</taxon>
        <taxon>Desulfobulbaceae</taxon>
        <taxon>Candidatus Electrothrix</taxon>
    </lineage>
</organism>
<keyword evidence="2" id="KW-1185">Reference proteome</keyword>
<proteinExistence type="predicted"/>
<gene>
    <name evidence="1" type="ORF">VT98_12181</name>
</gene>
<dbReference type="Proteomes" id="UP000288086">
    <property type="component" value="Unassembled WGS sequence"/>
</dbReference>
<comment type="caution">
    <text evidence="1">The sequence shown here is derived from an EMBL/GenBank/DDBJ whole genome shotgun (WGS) entry which is preliminary data.</text>
</comment>
<reference evidence="1 2" key="1">
    <citation type="submission" date="2017-01" db="EMBL/GenBank/DDBJ databases">
        <title>The cable genome- insights into the physiology and evolution of filamentous bacteria capable of sulfide oxidation via long distance electron transfer.</title>
        <authorList>
            <person name="Schreiber L."/>
            <person name="Bjerg J.T."/>
            <person name="Boggild A."/>
            <person name="Van De Vossenberg J."/>
            <person name="Meysman F."/>
            <person name="Nielsen L.P."/>
            <person name="Schramm A."/>
            <person name="Kjeldsen K.U."/>
        </authorList>
    </citation>
    <scope>NUCLEOTIDE SEQUENCE [LARGE SCALE GENOMIC DNA]</scope>
    <source>
        <strain evidence="1">A1</strain>
    </source>
</reference>
<name>A0A3S3UD89_9BACT</name>
<feature type="non-terminal residue" evidence="1">
    <location>
        <position position="211"/>
    </location>
</feature>
<dbReference type="EMBL" id="MTKP01000218">
    <property type="protein sequence ID" value="RWX47507.1"/>
    <property type="molecule type" value="Genomic_DNA"/>
</dbReference>
<dbReference type="AlphaFoldDB" id="A0A3S3UD89"/>